<dbReference type="InterPro" id="IPR002197">
    <property type="entry name" value="HTH_Fis"/>
</dbReference>
<dbReference type="PANTHER" id="PTHR32071:SF120">
    <property type="entry name" value="TRANSCRIPTIONAL REGULATOR-RELATED"/>
    <property type="match status" value="1"/>
</dbReference>
<dbReference type="Gene3D" id="1.10.10.60">
    <property type="entry name" value="Homeodomain-like"/>
    <property type="match status" value="1"/>
</dbReference>
<keyword evidence="4" id="KW-0804">Transcription</keyword>
<comment type="caution">
    <text evidence="7">The sequence shown here is derived from an EMBL/GenBank/DDBJ whole genome shotgun (WGS) entry which is preliminary data.</text>
</comment>
<dbReference type="Gene3D" id="1.10.8.60">
    <property type="match status" value="1"/>
</dbReference>
<dbReference type="Pfam" id="PF00158">
    <property type="entry name" value="Sigma54_activat"/>
    <property type="match status" value="1"/>
</dbReference>
<dbReference type="Pfam" id="PF02954">
    <property type="entry name" value="HTH_8"/>
    <property type="match status" value="1"/>
</dbReference>
<evidence type="ECO:0000313" key="8">
    <source>
        <dbReference type="Proteomes" id="UP000324973"/>
    </source>
</evidence>
<dbReference type="InterPro" id="IPR058031">
    <property type="entry name" value="AAA_lid_NorR"/>
</dbReference>
<dbReference type="Pfam" id="PF20161">
    <property type="entry name" value="VpsR"/>
    <property type="match status" value="1"/>
</dbReference>
<gene>
    <name evidence="7" type="ORF">FZO89_03175</name>
</gene>
<evidence type="ECO:0000259" key="6">
    <source>
        <dbReference type="PROSITE" id="PS50045"/>
    </source>
</evidence>
<dbReference type="Gene3D" id="3.40.50.300">
    <property type="entry name" value="P-loop containing nucleotide triphosphate hydrolases"/>
    <property type="match status" value="1"/>
</dbReference>
<dbReference type="SUPFAM" id="SSF52540">
    <property type="entry name" value="P-loop containing nucleoside triphosphate hydrolases"/>
    <property type="match status" value="1"/>
</dbReference>
<dbReference type="Pfam" id="PF25601">
    <property type="entry name" value="AAA_lid_14"/>
    <property type="match status" value="1"/>
</dbReference>
<dbReference type="SUPFAM" id="SSF46689">
    <property type="entry name" value="Homeodomain-like"/>
    <property type="match status" value="1"/>
</dbReference>
<dbReference type="GO" id="GO:0005524">
    <property type="term" value="F:ATP binding"/>
    <property type="evidence" value="ECO:0007669"/>
    <property type="project" value="UniProtKB-KW"/>
</dbReference>
<organism evidence="7 8">
    <name type="scientific">Luteimonas viscosa</name>
    <dbReference type="NCBI Taxonomy" id="1132694"/>
    <lineage>
        <taxon>Bacteria</taxon>
        <taxon>Pseudomonadati</taxon>
        <taxon>Pseudomonadota</taxon>
        <taxon>Gammaproteobacteria</taxon>
        <taxon>Lysobacterales</taxon>
        <taxon>Lysobacteraceae</taxon>
        <taxon>Luteimonas</taxon>
    </lineage>
</organism>
<dbReference type="InterPro" id="IPR002078">
    <property type="entry name" value="Sigma_54_int"/>
</dbReference>
<feature type="domain" description="Sigma-54 factor interaction" evidence="6">
    <location>
        <begin position="207"/>
        <end position="436"/>
    </location>
</feature>
<dbReference type="SMART" id="SM00382">
    <property type="entry name" value="AAA"/>
    <property type="match status" value="1"/>
</dbReference>
<dbReference type="CDD" id="cd00009">
    <property type="entry name" value="AAA"/>
    <property type="match status" value="1"/>
</dbReference>
<reference evidence="7 8" key="1">
    <citation type="submission" date="2019-08" db="EMBL/GenBank/DDBJ databases">
        <title>Luteimonas viscosus sp. nov., isolated from soil of a sunflower field.</title>
        <authorList>
            <person name="Jianli Z."/>
            <person name="Ying Z."/>
        </authorList>
    </citation>
    <scope>NUCLEOTIDE SEQUENCE [LARGE SCALE GENOMIC DNA]</scope>
    <source>
        <strain evidence="7 8">XBU10</strain>
    </source>
</reference>
<dbReference type="InterPro" id="IPR003593">
    <property type="entry name" value="AAA+_ATPase"/>
</dbReference>
<dbReference type="Proteomes" id="UP000324973">
    <property type="component" value="Unassembled WGS sequence"/>
</dbReference>
<evidence type="ECO:0000256" key="2">
    <source>
        <dbReference type="ARBA" id="ARBA00022840"/>
    </source>
</evidence>
<evidence type="ECO:0000256" key="5">
    <source>
        <dbReference type="SAM" id="MobiDB-lite"/>
    </source>
</evidence>
<sequence>MAWCPAGVRRPDPRHDRPVCASGRLAVADAGPAPRCLETTNGRQPEGAGAGRSRMPACPELRETLRFHGPVGVEDAGLEEAALAAGWRLRSTPDDESVLRHVAGRRAPCVALLDLRGLDEGGLQSLRRRPALAEALAARQVAWVAILEAGQLALQPLRNLVRECCHDYVTWPCERELLATVLGHAQGMAALDEDCAEGMAAPAIEGMVGESTAVRRLAVRLLRAAASEAPVFLSGETGTGKELAATAIHRQSTRSKMPFVGINCGAIPHSLIQSELFGYERGAFTGATQRKLGRIEMAHRGTLFLDEVADLPTESQASLLRFLEQGTIERLGGTCAIEVDARIVSATHVDLAQAVEEGRFRVDLYHRLRVIELQMPPLRERMGDIELIARHALRLHAREGRFRFKGFTPGALRALQRHPWPGNVRELINRIREAMVMADGCYISARDLGLEDPSGDGDASRTLDLARREGERAAIERALARSGYRLAMAAEELGISRVTLYRLLHRHDLHHAGGDAFDRRLALVRAR</sequence>
<feature type="region of interest" description="Disordered" evidence="5">
    <location>
        <begin position="33"/>
        <end position="54"/>
    </location>
</feature>
<protein>
    <submittedName>
        <fullName evidence="7">Sigma-54-dependent Fis family transcriptional regulator</fullName>
    </submittedName>
</protein>
<dbReference type="PROSITE" id="PS50045">
    <property type="entry name" value="SIGMA54_INTERACT_4"/>
    <property type="match status" value="1"/>
</dbReference>
<dbReference type="InterPro" id="IPR045343">
    <property type="entry name" value="VpsR"/>
</dbReference>
<dbReference type="InterPro" id="IPR027417">
    <property type="entry name" value="P-loop_NTPase"/>
</dbReference>
<dbReference type="EMBL" id="VTFT01000001">
    <property type="protein sequence ID" value="TYT25349.1"/>
    <property type="molecule type" value="Genomic_DNA"/>
</dbReference>
<dbReference type="PRINTS" id="PR01590">
    <property type="entry name" value="HTHFIS"/>
</dbReference>
<dbReference type="FunFam" id="3.40.50.300:FF:000006">
    <property type="entry name" value="DNA-binding transcriptional regulator NtrC"/>
    <property type="match status" value="1"/>
</dbReference>
<dbReference type="InterPro" id="IPR025944">
    <property type="entry name" value="Sigma_54_int_dom_CS"/>
</dbReference>
<accession>A0A5D4XLB7</accession>
<evidence type="ECO:0000313" key="7">
    <source>
        <dbReference type="EMBL" id="TYT25349.1"/>
    </source>
</evidence>
<keyword evidence="3" id="KW-0805">Transcription regulation</keyword>
<evidence type="ECO:0000256" key="4">
    <source>
        <dbReference type="ARBA" id="ARBA00023163"/>
    </source>
</evidence>
<dbReference type="PROSITE" id="PS00688">
    <property type="entry name" value="SIGMA54_INTERACT_3"/>
    <property type="match status" value="1"/>
</dbReference>
<keyword evidence="2" id="KW-0067">ATP-binding</keyword>
<proteinExistence type="predicted"/>
<name>A0A5D4XLB7_9GAMM</name>
<evidence type="ECO:0000256" key="1">
    <source>
        <dbReference type="ARBA" id="ARBA00022741"/>
    </source>
</evidence>
<keyword evidence="1" id="KW-0547">Nucleotide-binding</keyword>
<dbReference type="PANTHER" id="PTHR32071">
    <property type="entry name" value="TRANSCRIPTIONAL REGULATORY PROTEIN"/>
    <property type="match status" value="1"/>
</dbReference>
<dbReference type="GO" id="GO:0006355">
    <property type="term" value="P:regulation of DNA-templated transcription"/>
    <property type="evidence" value="ECO:0007669"/>
    <property type="project" value="InterPro"/>
</dbReference>
<evidence type="ECO:0000256" key="3">
    <source>
        <dbReference type="ARBA" id="ARBA00023015"/>
    </source>
</evidence>
<keyword evidence="8" id="KW-1185">Reference proteome</keyword>
<dbReference type="GO" id="GO:0043565">
    <property type="term" value="F:sequence-specific DNA binding"/>
    <property type="evidence" value="ECO:0007669"/>
    <property type="project" value="InterPro"/>
</dbReference>
<dbReference type="OrthoDB" id="9804019at2"/>
<dbReference type="AlphaFoldDB" id="A0A5D4XLB7"/>
<dbReference type="InterPro" id="IPR009057">
    <property type="entry name" value="Homeodomain-like_sf"/>
</dbReference>